<evidence type="ECO:0000256" key="2">
    <source>
        <dbReference type="ARBA" id="ARBA00012694"/>
    </source>
</evidence>
<dbReference type="EMBL" id="UINC01172298">
    <property type="protein sequence ID" value="SVD77305.1"/>
    <property type="molecule type" value="Genomic_DNA"/>
</dbReference>
<dbReference type="SUPFAM" id="SSF51569">
    <property type="entry name" value="Aldolase"/>
    <property type="match status" value="1"/>
</dbReference>
<evidence type="ECO:0000256" key="3">
    <source>
        <dbReference type="ARBA" id="ARBA00022679"/>
    </source>
</evidence>
<evidence type="ECO:0000256" key="1">
    <source>
        <dbReference type="ARBA" id="ARBA00008911"/>
    </source>
</evidence>
<dbReference type="InterPro" id="IPR013785">
    <property type="entry name" value="Aldolase_TIM"/>
</dbReference>
<dbReference type="EC" id="2.5.1.54" evidence="2"/>
<dbReference type="InterPro" id="IPR002480">
    <property type="entry name" value="DAHP_synth_2"/>
</dbReference>
<dbReference type="PANTHER" id="PTHR21337:SF0">
    <property type="entry name" value="PHOSPHO-2-DEHYDRO-3-DEOXYHEPTONATE ALDOLASE"/>
    <property type="match status" value="1"/>
</dbReference>
<organism evidence="4">
    <name type="scientific">marine metagenome</name>
    <dbReference type="NCBI Taxonomy" id="408172"/>
    <lineage>
        <taxon>unclassified sequences</taxon>
        <taxon>metagenomes</taxon>
        <taxon>ecological metagenomes</taxon>
    </lineage>
</organism>
<keyword evidence="3" id="KW-0808">Transferase</keyword>
<gene>
    <name evidence="4" type="ORF">METZ01_LOCUS430159</name>
</gene>
<dbReference type="Gene3D" id="3.20.20.70">
    <property type="entry name" value="Aldolase class I"/>
    <property type="match status" value="1"/>
</dbReference>
<name>A0A382Y376_9ZZZZ</name>
<reference evidence="4" key="1">
    <citation type="submission" date="2018-05" db="EMBL/GenBank/DDBJ databases">
        <authorList>
            <person name="Lanie J.A."/>
            <person name="Ng W.-L."/>
            <person name="Kazmierczak K.M."/>
            <person name="Andrzejewski T.M."/>
            <person name="Davidsen T.M."/>
            <person name="Wayne K.J."/>
            <person name="Tettelin H."/>
            <person name="Glass J.I."/>
            <person name="Rusch D."/>
            <person name="Podicherti R."/>
            <person name="Tsui H.-C.T."/>
            <person name="Winkler M.E."/>
        </authorList>
    </citation>
    <scope>NUCLEOTIDE SEQUENCE</scope>
</reference>
<evidence type="ECO:0000313" key="4">
    <source>
        <dbReference type="EMBL" id="SVD77305.1"/>
    </source>
</evidence>
<proteinExistence type="inferred from homology"/>
<dbReference type="AlphaFoldDB" id="A0A382Y376"/>
<dbReference type="PANTHER" id="PTHR21337">
    <property type="entry name" value="PHOSPHO-2-DEHYDRO-3-DEOXYHEPTONATE ALDOLASE 1, 2"/>
    <property type="match status" value="1"/>
</dbReference>
<dbReference type="Pfam" id="PF01474">
    <property type="entry name" value="DAHP_synth_2"/>
    <property type="match status" value="1"/>
</dbReference>
<comment type="similarity">
    <text evidence="1">Belongs to the class-II DAHP synthase family.</text>
</comment>
<sequence length="107" mass="12017">WACDPMHGNTTTTGTGFKTRKFENVIAELNAAFDLHDTAGSILGGVHFEMTGEDVTECTGGPQEISEADLGERYRTYCDPRLNYAQSLEMAFLLARRLQQRRQRESD</sequence>
<accession>A0A382Y376</accession>
<protein>
    <recommendedName>
        <fullName evidence="2">3-deoxy-7-phosphoheptulonate synthase</fullName>
        <ecNumber evidence="2">2.5.1.54</ecNumber>
    </recommendedName>
</protein>
<dbReference type="GO" id="GO:0003849">
    <property type="term" value="F:3-deoxy-7-phosphoheptulonate synthase activity"/>
    <property type="evidence" value="ECO:0007669"/>
    <property type="project" value="UniProtKB-EC"/>
</dbReference>
<dbReference type="GO" id="GO:0009073">
    <property type="term" value="P:aromatic amino acid family biosynthetic process"/>
    <property type="evidence" value="ECO:0007669"/>
    <property type="project" value="InterPro"/>
</dbReference>
<feature type="non-terminal residue" evidence="4">
    <location>
        <position position="1"/>
    </location>
</feature>